<evidence type="ECO:0000259" key="10">
    <source>
        <dbReference type="Pfam" id="PF21082"/>
    </source>
</evidence>
<feature type="compositionally biased region" description="Low complexity" evidence="7">
    <location>
        <begin position="38"/>
        <end position="93"/>
    </location>
</feature>
<evidence type="ECO:0000256" key="1">
    <source>
        <dbReference type="ARBA" id="ARBA00004651"/>
    </source>
</evidence>
<dbReference type="Pfam" id="PF00924">
    <property type="entry name" value="MS_channel_2nd"/>
    <property type="match status" value="1"/>
</dbReference>
<proteinExistence type="inferred from homology"/>
<feature type="domain" description="Moderate conductance mechanosensitive channel YbiO-like transmembrane helix 1" evidence="12">
    <location>
        <begin position="463"/>
        <end position="540"/>
    </location>
</feature>
<evidence type="ECO:0000313" key="14">
    <source>
        <dbReference type="Proteomes" id="UP000586722"/>
    </source>
</evidence>
<feature type="domain" description="Mechanosensitive ion channel MscS" evidence="9">
    <location>
        <begin position="641"/>
        <end position="704"/>
    </location>
</feature>
<feature type="transmembrane region" description="Helical" evidence="8">
    <location>
        <begin position="349"/>
        <end position="370"/>
    </location>
</feature>
<dbReference type="InterPro" id="IPR011014">
    <property type="entry name" value="MscS_channel_TM-2"/>
</dbReference>
<feature type="domain" description="Mechanosensitive ion channel MscS C-terminal" evidence="10">
    <location>
        <begin position="712"/>
        <end position="798"/>
    </location>
</feature>
<feature type="transmembrane region" description="Helical" evidence="8">
    <location>
        <begin position="382"/>
        <end position="403"/>
    </location>
</feature>
<dbReference type="Pfam" id="PF21088">
    <property type="entry name" value="MS_channel_1st"/>
    <property type="match status" value="1"/>
</dbReference>
<comment type="subcellular location">
    <subcellularLocation>
        <location evidence="1">Cell membrane</location>
        <topology evidence="1">Multi-pass membrane protein</topology>
    </subcellularLocation>
</comment>
<dbReference type="InterPro" id="IPR010920">
    <property type="entry name" value="LSM_dom_sf"/>
</dbReference>
<dbReference type="SUPFAM" id="SSF82689">
    <property type="entry name" value="Mechanosensitive channel protein MscS (YggB), C-terminal domain"/>
    <property type="match status" value="1"/>
</dbReference>
<evidence type="ECO:0000256" key="7">
    <source>
        <dbReference type="SAM" id="MobiDB-lite"/>
    </source>
</evidence>
<dbReference type="InterPro" id="IPR045276">
    <property type="entry name" value="YbiO_bact"/>
</dbReference>
<dbReference type="Pfam" id="PF25392">
    <property type="entry name" value="MS_channel_TM1"/>
    <property type="match status" value="1"/>
</dbReference>
<dbReference type="PANTHER" id="PTHR30460">
    <property type="entry name" value="MODERATE CONDUCTANCE MECHANOSENSITIVE CHANNEL YBIO"/>
    <property type="match status" value="1"/>
</dbReference>
<dbReference type="InterPro" id="IPR006685">
    <property type="entry name" value="MscS_channel_2nd"/>
</dbReference>
<dbReference type="GO" id="GO:0005886">
    <property type="term" value="C:plasma membrane"/>
    <property type="evidence" value="ECO:0007669"/>
    <property type="project" value="UniProtKB-SubCell"/>
</dbReference>
<dbReference type="InterPro" id="IPR049142">
    <property type="entry name" value="MS_channel_1st"/>
</dbReference>
<dbReference type="Gene3D" id="1.10.287.1260">
    <property type="match status" value="1"/>
</dbReference>
<feature type="transmembrane region" description="Helical" evidence="8">
    <location>
        <begin position="621"/>
        <end position="643"/>
    </location>
</feature>
<evidence type="ECO:0000256" key="3">
    <source>
        <dbReference type="ARBA" id="ARBA00022475"/>
    </source>
</evidence>
<keyword evidence="14" id="KW-1185">Reference proteome</keyword>
<keyword evidence="3" id="KW-1003">Cell membrane</keyword>
<dbReference type="Pfam" id="PF21082">
    <property type="entry name" value="MS_channel_3rd"/>
    <property type="match status" value="1"/>
</dbReference>
<reference evidence="14" key="1">
    <citation type="submission" date="2020-01" db="EMBL/GenBank/DDBJ databases">
        <authorList>
            <person name="Fang Y."/>
            <person name="Sun R."/>
            <person name="Nie L."/>
            <person name="He J."/>
            <person name="Hao L."/>
            <person name="Wang L."/>
            <person name="Su S."/>
            <person name="Lv E."/>
            <person name="Zhang Z."/>
            <person name="Xie R."/>
            <person name="Liu H."/>
        </authorList>
    </citation>
    <scope>NUCLEOTIDE SEQUENCE [LARGE SCALE GENOMIC DNA]</scope>
    <source>
        <strain evidence="14">XCT-53</strain>
    </source>
</reference>
<evidence type="ECO:0000259" key="12">
    <source>
        <dbReference type="Pfam" id="PF25392"/>
    </source>
</evidence>
<evidence type="ECO:0000256" key="2">
    <source>
        <dbReference type="ARBA" id="ARBA00008017"/>
    </source>
</evidence>
<feature type="region of interest" description="Disordered" evidence="7">
    <location>
        <begin position="811"/>
        <end position="838"/>
    </location>
</feature>
<dbReference type="EMBL" id="JAABLQ010000002">
    <property type="protein sequence ID" value="NBN79816.1"/>
    <property type="molecule type" value="Genomic_DNA"/>
</dbReference>
<dbReference type="GO" id="GO:0008381">
    <property type="term" value="F:mechanosensitive monoatomic ion channel activity"/>
    <property type="evidence" value="ECO:0007669"/>
    <property type="project" value="InterPro"/>
</dbReference>
<dbReference type="AlphaFoldDB" id="A0A7X5JAV6"/>
<evidence type="ECO:0000256" key="8">
    <source>
        <dbReference type="SAM" id="Phobius"/>
    </source>
</evidence>
<evidence type="ECO:0000259" key="9">
    <source>
        <dbReference type="Pfam" id="PF00924"/>
    </source>
</evidence>
<feature type="region of interest" description="Disordered" evidence="7">
    <location>
        <begin position="38"/>
        <end position="110"/>
    </location>
</feature>
<keyword evidence="5 8" id="KW-1133">Transmembrane helix</keyword>
<dbReference type="InterPro" id="IPR049278">
    <property type="entry name" value="MS_channel_C"/>
</dbReference>
<dbReference type="InterPro" id="IPR023408">
    <property type="entry name" value="MscS_beta-dom_sf"/>
</dbReference>
<name>A0A7X5JAV6_9HYPH</name>
<dbReference type="InterPro" id="IPR057485">
    <property type="entry name" value="YbiO-like_TM1"/>
</dbReference>
<feature type="transmembrane region" description="Helical" evidence="8">
    <location>
        <begin position="596"/>
        <end position="615"/>
    </location>
</feature>
<dbReference type="SUPFAM" id="SSF50182">
    <property type="entry name" value="Sm-like ribonucleoproteins"/>
    <property type="match status" value="1"/>
</dbReference>
<keyword evidence="4 8" id="KW-0812">Transmembrane</keyword>
<feature type="transmembrane region" description="Helical" evidence="8">
    <location>
        <begin position="462"/>
        <end position="485"/>
    </location>
</feature>
<feature type="transmembrane region" description="Helical" evidence="8">
    <location>
        <begin position="515"/>
        <end position="533"/>
    </location>
</feature>
<dbReference type="InterPro" id="IPR011066">
    <property type="entry name" value="MscS_channel_C_sf"/>
</dbReference>
<comment type="caution">
    <text evidence="13">The sequence shown here is derived from an EMBL/GenBank/DDBJ whole genome shotgun (WGS) entry which is preliminary data.</text>
</comment>
<feature type="domain" description="Mechanosensitive ion channel transmembrane helices 2/3" evidence="11">
    <location>
        <begin position="600"/>
        <end position="640"/>
    </location>
</feature>
<organism evidence="13 14">
    <name type="scientific">Pannonibacter tanglangensis</name>
    <dbReference type="NCBI Taxonomy" id="2750084"/>
    <lineage>
        <taxon>Bacteria</taxon>
        <taxon>Pseudomonadati</taxon>
        <taxon>Pseudomonadota</taxon>
        <taxon>Alphaproteobacteria</taxon>
        <taxon>Hyphomicrobiales</taxon>
        <taxon>Stappiaceae</taxon>
        <taxon>Pannonibacter</taxon>
    </lineage>
</organism>
<evidence type="ECO:0000313" key="13">
    <source>
        <dbReference type="EMBL" id="NBN79816.1"/>
    </source>
</evidence>
<sequence length="838" mass="88151">MTDHLPFPVRTPLRSRLLPLLLTVLLAVACLGAVPPGSSPAWGQGAAAPAQPAPAGQEQAGAAAAAPPSASSPASASPPAASGTDAAGSLPSGQTGGQTGGQTSPQPGSDVLAARDALVGLLQDPAGRAALIGLLEGLGKVAAPGQGTATPAAEGSGTAAAPATERGPNAFSAAEQAFSGRVNELSRKAVSDIGSMFNRIAVSLKGLQLLFTGQISVKWDRVAEASVQLPLILGCAIGLFWTLRLTGRRVSAGLVERFSQRGWAWRIGTLVGLVAADLVAMAVSGLSALVIASLLYPAPADAELSPVQTVIIEGFFAAALAQITLRGLFVPAYDRLRLMPFSTAVSRYWSWRLGLLLGFLCYGVVMAAPLATMMTSLAIGNALRVLVVLVAAALAIGLVIANATRVRLSIQSYATTLDGEVGKLAIHLLGRIWSVLAILYTLVVLGIWIMRPLDAIEVVINSTLLSVLAITVGAMSSVALTRAIAGGIRVPDHLRETLPALEGRLNAFVPHALKVVRLFLLLLTLATLLQIWFPVDLADWMQNGLGAQVLRQFVSTAFVLVLCFAVWLGVMSWIDLRLRSRDDYLISSRERTLFQLFRNAFTVVMIVMTALLTLSQLGLDIAPLIAGAGVIGLAVSFGSQTLVKDIITGAFIQIENAINEGDVITVAGINGTVERLTVRSVRLRDINGTTHIIPFSSVDMVSNFMRDYSFHVAVIGVSYSTDIELAKEAMKEAFDRLKASPAGGSIIGDLEMHGVIAFAESSVNLRARIKTFPGAQWTTGRAYNEHLKRVFDERGIEIPFPQVAYHVIADQPAGTAKEPSTPAVRDGAPAPDAPKEKS</sequence>
<feature type="transmembrane region" description="Helical" evidence="8">
    <location>
        <begin position="553"/>
        <end position="576"/>
    </location>
</feature>
<evidence type="ECO:0000256" key="5">
    <source>
        <dbReference type="ARBA" id="ARBA00022989"/>
    </source>
</evidence>
<gene>
    <name evidence="13" type="ORF">GWI72_16185</name>
</gene>
<dbReference type="Gene3D" id="3.30.70.100">
    <property type="match status" value="1"/>
</dbReference>
<feature type="transmembrane region" description="Helical" evidence="8">
    <location>
        <begin position="267"/>
        <end position="295"/>
    </location>
</feature>
<feature type="region of interest" description="Disordered" evidence="7">
    <location>
        <begin position="146"/>
        <end position="166"/>
    </location>
</feature>
<feature type="compositionally biased region" description="Low complexity" evidence="7">
    <location>
        <begin position="146"/>
        <end position="165"/>
    </location>
</feature>
<accession>A0A7X5JAV6</accession>
<comment type="similarity">
    <text evidence="2">Belongs to the MscS (TC 1.A.23) family.</text>
</comment>
<evidence type="ECO:0000256" key="6">
    <source>
        <dbReference type="ARBA" id="ARBA00023136"/>
    </source>
</evidence>
<dbReference type="Gene3D" id="2.30.30.60">
    <property type="match status" value="1"/>
</dbReference>
<feature type="transmembrane region" description="Helical" evidence="8">
    <location>
        <begin position="307"/>
        <end position="329"/>
    </location>
</feature>
<dbReference type="RefSeq" id="WP_161709339.1">
    <property type="nucleotide sequence ID" value="NZ_JAABLQ010000002.1"/>
</dbReference>
<dbReference type="PANTHER" id="PTHR30460:SF0">
    <property type="entry name" value="MODERATE CONDUCTANCE MECHANOSENSITIVE CHANNEL YBIO"/>
    <property type="match status" value="1"/>
</dbReference>
<keyword evidence="6 8" id="KW-0472">Membrane</keyword>
<evidence type="ECO:0000259" key="11">
    <source>
        <dbReference type="Pfam" id="PF21088"/>
    </source>
</evidence>
<dbReference type="Proteomes" id="UP000586722">
    <property type="component" value="Unassembled WGS sequence"/>
</dbReference>
<dbReference type="SUPFAM" id="SSF82861">
    <property type="entry name" value="Mechanosensitive channel protein MscS (YggB), transmembrane region"/>
    <property type="match status" value="1"/>
</dbReference>
<feature type="transmembrane region" description="Helical" evidence="8">
    <location>
        <begin position="424"/>
        <end position="450"/>
    </location>
</feature>
<evidence type="ECO:0000256" key="4">
    <source>
        <dbReference type="ARBA" id="ARBA00022692"/>
    </source>
</evidence>
<protein>
    <submittedName>
        <fullName evidence="13">Mechanosensitive ion channel</fullName>
    </submittedName>
</protein>